<accession>A0A1G2G229</accession>
<dbReference type="Proteomes" id="UP000177480">
    <property type="component" value="Unassembled WGS sequence"/>
</dbReference>
<dbReference type="AlphaFoldDB" id="A0A1G2G229"/>
<dbReference type="EMBL" id="MHNK01000004">
    <property type="protein sequence ID" value="OGZ44356.1"/>
    <property type="molecule type" value="Genomic_DNA"/>
</dbReference>
<comment type="caution">
    <text evidence="2">The sequence shown here is derived from an EMBL/GenBank/DDBJ whole genome shotgun (WGS) entry which is preliminary data.</text>
</comment>
<evidence type="ECO:0000256" key="1">
    <source>
        <dbReference type="SAM" id="Phobius"/>
    </source>
</evidence>
<evidence type="ECO:0000313" key="2">
    <source>
        <dbReference type="EMBL" id="OGZ44356.1"/>
    </source>
</evidence>
<gene>
    <name evidence="2" type="ORF">A2719_04825</name>
</gene>
<sequence>MRDQKTQNMNLSIKNKTGFTLIEILIYASLLVLLIVLMANAVASLSHIIVEAKTERAIRSSAEAAIERITREIRFAQTVDTGTSSFGTHPSTLVLTSIDPFTEAPQTVTISFASNQVTIKKGTGAVETLTSDSVTVTNLVFRHIVNGATSESIRTELTIENKSFYTTTVLRRSY</sequence>
<organism evidence="2 3">
    <name type="scientific">Candidatus Ryanbacteria bacterium RIFCSPHIGHO2_01_FULL_45_22</name>
    <dbReference type="NCBI Taxonomy" id="1802114"/>
    <lineage>
        <taxon>Bacteria</taxon>
        <taxon>Candidatus Ryaniibacteriota</taxon>
    </lineage>
</organism>
<keyword evidence="1" id="KW-0812">Transmembrane</keyword>
<evidence type="ECO:0000313" key="3">
    <source>
        <dbReference type="Proteomes" id="UP000177480"/>
    </source>
</evidence>
<feature type="transmembrane region" description="Helical" evidence="1">
    <location>
        <begin position="21"/>
        <end position="43"/>
    </location>
</feature>
<dbReference type="STRING" id="1802114.A2719_04825"/>
<protein>
    <recommendedName>
        <fullName evidence="4">Prepilin-type N-terminal cleavage/methylation domain-containing protein</fullName>
    </recommendedName>
</protein>
<evidence type="ECO:0008006" key="4">
    <source>
        <dbReference type="Google" id="ProtNLM"/>
    </source>
</evidence>
<name>A0A1G2G229_9BACT</name>
<keyword evidence="1" id="KW-1133">Transmembrane helix</keyword>
<keyword evidence="1" id="KW-0472">Membrane</keyword>
<proteinExistence type="predicted"/>
<reference evidence="2 3" key="1">
    <citation type="journal article" date="2016" name="Nat. Commun.">
        <title>Thousands of microbial genomes shed light on interconnected biogeochemical processes in an aquifer system.</title>
        <authorList>
            <person name="Anantharaman K."/>
            <person name="Brown C.T."/>
            <person name="Hug L.A."/>
            <person name="Sharon I."/>
            <person name="Castelle C.J."/>
            <person name="Probst A.J."/>
            <person name="Thomas B.C."/>
            <person name="Singh A."/>
            <person name="Wilkins M.J."/>
            <person name="Karaoz U."/>
            <person name="Brodie E.L."/>
            <person name="Williams K.H."/>
            <person name="Hubbard S.S."/>
            <person name="Banfield J.F."/>
        </authorList>
    </citation>
    <scope>NUCLEOTIDE SEQUENCE [LARGE SCALE GENOMIC DNA]</scope>
</reference>